<dbReference type="EMBL" id="HBUE01118969">
    <property type="protein sequence ID" value="CAG6491530.1"/>
    <property type="molecule type" value="Transcribed_RNA"/>
</dbReference>
<protein>
    <submittedName>
        <fullName evidence="1">(northern house mosquito) hypothetical protein</fullName>
    </submittedName>
</protein>
<accession>A0A8D8NJW2</accession>
<dbReference type="EMBL" id="HBUE01173143">
    <property type="protein sequence ID" value="CAG6516321.1"/>
    <property type="molecule type" value="Transcribed_RNA"/>
</dbReference>
<proteinExistence type="predicted"/>
<dbReference type="EMBL" id="HBUE01278606">
    <property type="protein sequence ID" value="CAG6567820.1"/>
    <property type="molecule type" value="Transcribed_RNA"/>
</dbReference>
<sequence>MATEELVVQELAGVERTRAEVVVDDKCLDRVRRARLVRDDLRREHELDRTMLGKVALELERRAVKRNIANENGMVCLQLLQYIRHFLGLFLRVGRGTIFVRLQLTLQGQSTQQQRSVVLLHRDVGGSVLVSLGRSREFGAGDSLLDRVGRFETHDGSIVAVASVHKLNLSKLLEVVVHVLLGNGLLQRRNVHRRLVVGDEGRAQVQSVDALAFDDASVQRSSSLDGLLLSFVEHACVVGRTLVDVVRDGLGDDASFGALLLHFLLILNPLGGNVQQLDAIAIAEEQLGRTPDVKMLVLVPLVHVMRIEARSSQLLQNGCLVGLLVQRDVSQRVEDQHGSHFDASGLNLVPQLILSRVFIVQHGHNHFALNVTDGHVLQVDANTATTQRRVFLLFDGLGSGILLLE</sequence>
<organism evidence="1">
    <name type="scientific">Culex pipiens</name>
    <name type="common">House mosquito</name>
    <dbReference type="NCBI Taxonomy" id="7175"/>
    <lineage>
        <taxon>Eukaryota</taxon>
        <taxon>Metazoa</taxon>
        <taxon>Ecdysozoa</taxon>
        <taxon>Arthropoda</taxon>
        <taxon>Hexapoda</taxon>
        <taxon>Insecta</taxon>
        <taxon>Pterygota</taxon>
        <taxon>Neoptera</taxon>
        <taxon>Endopterygota</taxon>
        <taxon>Diptera</taxon>
        <taxon>Nematocera</taxon>
        <taxon>Culicoidea</taxon>
        <taxon>Culicidae</taxon>
        <taxon>Culicinae</taxon>
        <taxon>Culicini</taxon>
        <taxon>Culex</taxon>
        <taxon>Culex</taxon>
    </lineage>
</organism>
<reference evidence="1" key="1">
    <citation type="submission" date="2021-05" db="EMBL/GenBank/DDBJ databases">
        <authorList>
            <person name="Alioto T."/>
            <person name="Alioto T."/>
            <person name="Gomez Garrido J."/>
        </authorList>
    </citation>
    <scope>NUCLEOTIDE SEQUENCE</scope>
</reference>
<dbReference type="AlphaFoldDB" id="A0A8D8NJW2"/>
<evidence type="ECO:0000313" key="1">
    <source>
        <dbReference type="EMBL" id="CAG6567820.1"/>
    </source>
</evidence>
<name>A0A8D8NJW2_CULPI</name>